<comment type="caution">
    <text evidence="1">The sequence shown here is derived from an EMBL/GenBank/DDBJ whole genome shotgun (WGS) entry which is preliminary data.</text>
</comment>
<dbReference type="Proteomes" id="UP000316882">
    <property type="component" value="Unassembled WGS sequence"/>
</dbReference>
<protein>
    <recommendedName>
        <fullName evidence="3">Formylmethanofuran dehydrogenase subunit E domain-containing protein</fullName>
    </recommendedName>
</protein>
<proteinExistence type="predicted"/>
<keyword evidence="2" id="KW-1185">Reference proteome</keyword>
<accession>A0A4Y3PJM5</accession>
<dbReference type="AlphaFoldDB" id="A0A4Y3PJM5"/>
<dbReference type="GeneID" id="87610651"/>
<organism evidence="1 2">
    <name type="scientific">Brevibacillus parabrevis</name>
    <dbReference type="NCBI Taxonomy" id="54914"/>
    <lineage>
        <taxon>Bacteria</taxon>
        <taxon>Bacillati</taxon>
        <taxon>Bacillota</taxon>
        <taxon>Bacilli</taxon>
        <taxon>Bacillales</taxon>
        <taxon>Paenibacillaceae</taxon>
        <taxon>Brevibacillus</taxon>
    </lineage>
</organism>
<sequence>MSVIRVRDRNQVLELSFHDVTKYHGSLALMAVAVGFRTLQAAFAELFGEEAPERKELSILSGHAGPGFRDVFEYVTRAVTRGAYQVDVDYPVAQFDPHRPQSYAYVITAADGRAVEVALLDSFLPAEFYDYLKKGREQTMTEQDVHDFEKLKLALSERALALPQHELLTIKRIA</sequence>
<evidence type="ECO:0008006" key="3">
    <source>
        <dbReference type="Google" id="ProtNLM"/>
    </source>
</evidence>
<name>A0A4Y3PJM5_BREPA</name>
<evidence type="ECO:0000313" key="1">
    <source>
        <dbReference type="EMBL" id="GEB33634.1"/>
    </source>
</evidence>
<dbReference type="EMBL" id="BJMH01000015">
    <property type="protein sequence ID" value="GEB33634.1"/>
    <property type="molecule type" value="Genomic_DNA"/>
</dbReference>
<reference evidence="1 2" key="1">
    <citation type="submission" date="2019-06" db="EMBL/GenBank/DDBJ databases">
        <title>Whole genome shotgun sequence of Brevibacillus parabrevis NBRC 12334.</title>
        <authorList>
            <person name="Hosoyama A."/>
            <person name="Uohara A."/>
            <person name="Ohji S."/>
            <person name="Ichikawa N."/>
        </authorList>
    </citation>
    <scope>NUCLEOTIDE SEQUENCE [LARGE SCALE GENOMIC DNA]</scope>
    <source>
        <strain evidence="1 2">NBRC 12334</strain>
    </source>
</reference>
<dbReference type="RefSeq" id="WP_122962380.1">
    <property type="nucleotide sequence ID" value="NZ_BJMH01000015.1"/>
</dbReference>
<gene>
    <name evidence="1" type="ORF">BPA01_32140</name>
</gene>
<evidence type="ECO:0000313" key="2">
    <source>
        <dbReference type="Proteomes" id="UP000316882"/>
    </source>
</evidence>